<dbReference type="EMBL" id="JANRHJ010000015">
    <property type="protein sequence ID" value="MCR8874871.1"/>
    <property type="molecule type" value="Genomic_DNA"/>
</dbReference>
<dbReference type="SUPFAM" id="SSF54060">
    <property type="entry name" value="His-Me finger endonucleases"/>
    <property type="match status" value="1"/>
</dbReference>
<dbReference type="InterPro" id="IPR044925">
    <property type="entry name" value="His-Me_finger_sf"/>
</dbReference>
<dbReference type="Gene3D" id="3.40.570.10">
    <property type="entry name" value="Extracellular Endonuclease, subunit A"/>
    <property type="match status" value="1"/>
</dbReference>
<protein>
    <recommendedName>
        <fullName evidence="10">Endonuclease</fullName>
        <ecNumber evidence="10">3.1.30.-</ecNumber>
    </recommendedName>
</protein>
<keyword evidence="3 10" id="KW-0540">Nuclease</keyword>
<evidence type="ECO:0000256" key="5">
    <source>
        <dbReference type="ARBA" id="ARBA00022759"/>
    </source>
</evidence>
<evidence type="ECO:0000256" key="12">
    <source>
        <dbReference type="SAM" id="Phobius"/>
    </source>
</evidence>
<sequence length="307" mass="34820">MSTKKRKKGTGSIKGFIGLLCLIGIALFLHQTNERGEHFSLETAQEKQETAVDGIQQKISGIQQDTKASSSTPAGSSYATLLEIPVTLEKRDEIILKRIGYTLSYNSTYKTPNWVGWELTREETRGKEDRKDRFVPDPDLPEPRVEHADYTRSGYDRGHMAPAADMKWSEEAMAQSFYMSNICPQNQKLNRDDWGDLEEACRGWARKYGRVYIVCGPIYDKKHPKRIGKHQVAVPDRFFKVVLIENRKNPIAMGFLFNNAAHHQALEKYQVPVDSVETVTGLDFFAKLPDSIENRIEAAIPALPDTK</sequence>
<evidence type="ECO:0000259" key="13">
    <source>
        <dbReference type="SMART" id="SM00477"/>
    </source>
</evidence>
<evidence type="ECO:0000256" key="1">
    <source>
        <dbReference type="ARBA" id="ARBA00001946"/>
    </source>
</evidence>
<evidence type="ECO:0000256" key="3">
    <source>
        <dbReference type="ARBA" id="ARBA00022722"/>
    </source>
</evidence>
<organism evidence="15 16">
    <name type="scientific">Phocaeicola barnesiae</name>
    <dbReference type="NCBI Taxonomy" id="376804"/>
    <lineage>
        <taxon>Bacteria</taxon>
        <taxon>Pseudomonadati</taxon>
        <taxon>Bacteroidota</taxon>
        <taxon>Bacteroidia</taxon>
        <taxon>Bacteroidales</taxon>
        <taxon>Bacteroidaceae</taxon>
        <taxon>Phocaeicola</taxon>
    </lineage>
</organism>
<evidence type="ECO:0000256" key="6">
    <source>
        <dbReference type="ARBA" id="ARBA00022801"/>
    </source>
</evidence>
<dbReference type="EC" id="3.1.30.-" evidence="10"/>
<evidence type="ECO:0000313" key="15">
    <source>
        <dbReference type="EMBL" id="MCR8874871.1"/>
    </source>
</evidence>
<keyword evidence="7" id="KW-0460">Magnesium</keyword>
<evidence type="ECO:0000259" key="14">
    <source>
        <dbReference type="SMART" id="SM00892"/>
    </source>
</evidence>
<keyword evidence="5 10" id="KW-0255">Endonuclease</keyword>
<keyword evidence="12" id="KW-0472">Membrane</keyword>
<feature type="region of interest" description="Disordered" evidence="11">
    <location>
        <begin position="125"/>
        <end position="156"/>
    </location>
</feature>
<reference evidence="15 16" key="1">
    <citation type="submission" date="2022-08" db="EMBL/GenBank/DDBJ databases">
        <authorList>
            <person name="Zeman M."/>
            <person name="Kubasova T."/>
        </authorList>
    </citation>
    <scope>NUCLEOTIDE SEQUENCE [LARGE SCALE GENOMIC DNA]</scope>
    <source>
        <strain evidence="15 16">ET62</strain>
    </source>
</reference>
<feature type="binding site" evidence="9">
    <location>
        <position position="190"/>
    </location>
    <ligand>
        <name>Mg(2+)</name>
        <dbReference type="ChEBI" id="CHEBI:18420"/>
        <note>catalytic</note>
    </ligand>
</feature>
<evidence type="ECO:0000256" key="9">
    <source>
        <dbReference type="PIRSR" id="PIRSR640255-2"/>
    </source>
</evidence>
<keyword evidence="16" id="KW-1185">Reference proteome</keyword>
<dbReference type="GO" id="GO:0004519">
    <property type="term" value="F:endonuclease activity"/>
    <property type="evidence" value="ECO:0007669"/>
    <property type="project" value="UniProtKB-UniRule"/>
</dbReference>
<dbReference type="PANTHER" id="PTHR13966">
    <property type="entry name" value="ENDONUCLEASE RELATED"/>
    <property type="match status" value="1"/>
</dbReference>
<dbReference type="CDD" id="cd00091">
    <property type="entry name" value="NUC"/>
    <property type="match status" value="1"/>
</dbReference>
<dbReference type="PANTHER" id="PTHR13966:SF5">
    <property type="entry name" value="ENDONUCLEASE G, MITOCHONDRIAL"/>
    <property type="match status" value="1"/>
</dbReference>
<evidence type="ECO:0000256" key="8">
    <source>
        <dbReference type="PIRSR" id="PIRSR640255-1"/>
    </source>
</evidence>
<keyword evidence="4 9" id="KW-0479">Metal-binding</keyword>
<keyword evidence="12" id="KW-1133">Transmembrane helix</keyword>
<dbReference type="PROSITE" id="PS01070">
    <property type="entry name" value="NUCLEASE_NON_SPEC"/>
    <property type="match status" value="1"/>
</dbReference>
<proteinExistence type="inferred from homology"/>
<dbReference type="Proteomes" id="UP001204579">
    <property type="component" value="Unassembled WGS sequence"/>
</dbReference>
<comment type="cofactor">
    <cofactor evidence="1 10">
        <name>Mg(2+)</name>
        <dbReference type="ChEBI" id="CHEBI:18420"/>
    </cofactor>
</comment>
<comment type="similarity">
    <text evidence="2 10">Belongs to the DNA/RNA non-specific endonuclease family.</text>
</comment>
<dbReference type="AlphaFoldDB" id="A0AAW5N7X0"/>
<dbReference type="GO" id="GO:0046872">
    <property type="term" value="F:metal ion binding"/>
    <property type="evidence" value="ECO:0007669"/>
    <property type="project" value="UniProtKB-KW"/>
</dbReference>
<dbReference type="Pfam" id="PF01223">
    <property type="entry name" value="Endonuclease_NS"/>
    <property type="match status" value="1"/>
</dbReference>
<keyword evidence="12" id="KW-0812">Transmembrane</keyword>
<dbReference type="InterPro" id="IPR040255">
    <property type="entry name" value="Non-specific_endonuclease"/>
</dbReference>
<feature type="domain" description="DNA/RNA non-specific endonuclease/pyrophosphatase/phosphodiesterase" evidence="14">
    <location>
        <begin position="97"/>
        <end position="291"/>
    </location>
</feature>
<dbReference type="RefSeq" id="WP_258336114.1">
    <property type="nucleotide sequence ID" value="NZ_JANRHJ010000015.1"/>
</dbReference>
<evidence type="ECO:0000313" key="16">
    <source>
        <dbReference type="Proteomes" id="UP001204579"/>
    </source>
</evidence>
<dbReference type="InterPro" id="IPR044929">
    <property type="entry name" value="DNA/RNA_non-sp_Endonuclease_sf"/>
</dbReference>
<comment type="caution">
    <text evidence="15">The sequence shown here is derived from an EMBL/GenBank/DDBJ whole genome shotgun (WGS) entry which is preliminary data.</text>
</comment>
<accession>A0AAW5N7X0</accession>
<gene>
    <name evidence="15" type="ORF">NW209_12775</name>
</gene>
<dbReference type="SMART" id="SM00892">
    <property type="entry name" value="Endonuclease_NS"/>
    <property type="match status" value="1"/>
</dbReference>
<evidence type="ECO:0000256" key="2">
    <source>
        <dbReference type="ARBA" id="ARBA00010052"/>
    </source>
</evidence>
<dbReference type="SMART" id="SM00477">
    <property type="entry name" value="NUC"/>
    <property type="match status" value="1"/>
</dbReference>
<dbReference type="InterPro" id="IPR020821">
    <property type="entry name" value="ENPP1-3/EXOG-like_nuc-like"/>
</dbReference>
<feature type="active site" description="Proton acceptor" evidence="8">
    <location>
        <position position="159"/>
    </location>
</feature>
<feature type="transmembrane region" description="Helical" evidence="12">
    <location>
        <begin position="12"/>
        <end position="30"/>
    </location>
</feature>
<keyword evidence="6 10" id="KW-0378">Hydrolase</keyword>
<evidence type="ECO:0000256" key="10">
    <source>
        <dbReference type="RuleBase" id="RU366055"/>
    </source>
</evidence>
<dbReference type="GO" id="GO:0016787">
    <property type="term" value="F:hydrolase activity"/>
    <property type="evidence" value="ECO:0007669"/>
    <property type="project" value="UniProtKB-KW"/>
</dbReference>
<dbReference type="GO" id="GO:0003676">
    <property type="term" value="F:nucleic acid binding"/>
    <property type="evidence" value="ECO:0007669"/>
    <property type="project" value="InterPro"/>
</dbReference>
<feature type="domain" description="ENPP1-3/EXOG-like endonuclease/phosphodiesterase" evidence="13">
    <location>
        <begin position="98"/>
        <end position="291"/>
    </location>
</feature>
<evidence type="ECO:0000256" key="11">
    <source>
        <dbReference type="SAM" id="MobiDB-lite"/>
    </source>
</evidence>
<evidence type="ECO:0000256" key="7">
    <source>
        <dbReference type="ARBA" id="ARBA00022842"/>
    </source>
</evidence>
<dbReference type="InterPro" id="IPR018524">
    <property type="entry name" value="DNA/RNA_endonuclease_AS"/>
</dbReference>
<evidence type="ECO:0000256" key="4">
    <source>
        <dbReference type="ARBA" id="ARBA00022723"/>
    </source>
</evidence>
<name>A0AAW5N7X0_9BACT</name>
<dbReference type="InterPro" id="IPR001604">
    <property type="entry name" value="Endo_G_ENPP1-like_dom"/>
</dbReference>